<dbReference type="PANTHER" id="PTHR10039">
    <property type="entry name" value="AMELOGENIN"/>
    <property type="match status" value="1"/>
</dbReference>
<evidence type="ECO:0000259" key="4">
    <source>
        <dbReference type="PROSITE" id="PS50837"/>
    </source>
</evidence>
<dbReference type="GeneID" id="70178664"/>
<evidence type="ECO:0000313" key="5">
    <source>
        <dbReference type="EMBL" id="KAH7029639.1"/>
    </source>
</evidence>
<dbReference type="PROSITE" id="PS50837">
    <property type="entry name" value="NACHT"/>
    <property type="match status" value="1"/>
</dbReference>
<dbReference type="InterPro" id="IPR056884">
    <property type="entry name" value="NPHP3-like_N"/>
</dbReference>
<dbReference type="AlphaFoldDB" id="A0A9P8Y364"/>
<dbReference type="SUPFAM" id="SSF50978">
    <property type="entry name" value="WD40 repeat-like"/>
    <property type="match status" value="1"/>
</dbReference>
<dbReference type="InterPro" id="IPR027417">
    <property type="entry name" value="P-loop_NTPase"/>
</dbReference>
<gene>
    <name evidence="5" type="ORF">B0I36DRAFT_228809</name>
</gene>
<organism evidence="5 6">
    <name type="scientific">Microdochium trichocladiopsis</name>
    <dbReference type="NCBI Taxonomy" id="1682393"/>
    <lineage>
        <taxon>Eukaryota</taxon>
        <taxon>Fungi</taxon>
        <taxon>Dikarya</taxon>
        <taxon>Ascomycota</taxon>
        <taxon>Pezizomycotina</taxon>
        <taxon>Sordariomycetes</taxon>
        <taxon>Xylariomycetidae</taxon>
        <taxon>Xylariales</taxon>
        <taxon>Microdochiaceae</taxon>
        <taxon>Microdochium</taxon>
    </lineage>
</organism>
<evidence type="ECO:0000313" key="6">
    <source>
        <dbReference type="Proteomes" id="UP000756346"/>
    </source>
</evidence>
<feature type="domain" description="NACHT" evidence="4">
    <location>
        <begin position="20"/>
        <end position="171"/>
    </location>
</feature>
<dbReference type="Proteomes" id="UP000756346">
    <property type="component" value="Unassembled WGS sequence"/>
</dbReference>
<feature type="repeat" description="WD" evidence="3">
    <location>
        <begin position="585"/>
        <end position="626"/>
    </location>
</feature>
<dbReference type="OrthoDB" id="538223at2759"/>
<dbReference type="PROSITE" id="PS50082">
    <property type="entry name" value="WD_REPEATS_2"/>
    <property type="match status" value="2"/>
</dbReference>
<dbReference type="Pfam" id="PF24883">
    <property type="entry name" value="NPHP3_N"/>
    <property type="match status" value="1"/>
</dbReference>
<accession>A0A9P8Y364</accession>
<evidence type="ECO:0000256" key="2">
    <source>
        <dbReference type="ARBA" id="ARBA00022737"/>
    </source>
</evidence>
<feature type="non-terminal residue" evidence="5">
    <location>
        <position position="627"/>
    </location>
</feature>
<comment type="caution">
    <text evidence="5">The sequence shown here is derived from an EMBL/GenBank/DDBJ whole genome shotgun (WGS) entry which is preliminary data.</text>
</comment>
<dbReference type="SUPFAM" id="SSF52540">
    <property type="entry name" value="P-loop containing nucleoside triphosphate hydrolases"/>
    <property type="match status" value="1"/>
</dbReference>
<dbReference type="Gene3D" id="3.40.50.300">
    <property type="entry name" value="P-loop containing nucleotide triphosphate hydrolases"/>
    <property type="match status" value="1"/>
</dbReference>
<feature type="repeat" description="WD" evidence="3">
    <location>
        <begin position="543"/>
        <end position="584"/>
    </location>
</feature>
<dbReference type="InterPro" id="IPR036322">
    <property type="entry name" value="WD40_repeat_dom_sf"/>
</dbReference>
<dbReference type="SMART" id="SM00320">
    <property type="entry name" value="WD40"/>
    <property type="match status" value="2"/>
</dbReference>
<evidence type="ECO:0000256" key="1">
    <source>
        <dbReference type="ARBA" id="ARBA00022574"/>
    </source>
</evidence>
<protein>
    <recommendedName>
        <fullName evidence="4">NACHT domain-containing protein</fullName>
    </recommendedName>
</protein>
<sequence>FDWILENDQLKHWQQSKDARLLWIRGEAGKGKTMLIIGLVNQLARSKSPNSGFAFFFCQNADPRLNNAISVLRGLVWMLLCAHPSMAQYIPKEYRDKKDKRAAMFENPDQTFFSTLKIMLTSIFRDARFDRLHILVDALDECSQDSDKLVDLIRQDTTDPCSRAKWLVSGRYTIRLNRELKPSQHRDLLSLELNENHISEAVASFIKQKVDDLVTADNRKLRKQVRDRMMEKAESTFLWAALVWKRLKGLAQLQILEELDKFPPGLAPLYERMMQLIEERGPDLSTRCKRVLRAVSITYRPLTLHELAPVADLWLPPDHLRELIDLCASFVMIRKDTIRFIHQSAKDYLDILHTIFPRTREEEHCQVVTRCLKALSDTLKRDVYGLGQPGFAIEDVNIPSPDPLLAVRYASTYWIRHLLEPNAGIQDRNILNSVDAFLRIHFLHWLESLSLVKQLPSAVVSLSKLASGLLGENSLYGFLEDARRFTTYYRWIMENHPLQVYASALVFSPTRSRIRMTFRHEEPSWIKMKPTMEDQWNACLQTLEGHSGGVNSAVFSYDSCRLASASWDKTVKVWDTTTGQCLQTLEGHSGWVNSVVFSHDSCRLASASEDNTVKVWDATAGQCLQTL</sequence>
<dbReference type="InterPro" id="IPR001680">
    <property type="entry name" value="WD40_rpt"/>
</dbReference>
<proteinExistence type="predicted"/>
<dbReference type="PROSITE" id="PS00678">
    <property type="entry name" value="WD_REPEATS_1"/>
    <property type="match status" value="1"/>
</dbReference>
<name>A0A9P8Y364_9PEZI</name>
<feature type="non-terminal residue" evidence="5">
    <location>
        <position position="1"/>
    </location>
</feature>
<dbReference type="InterPro" id="IPR019775">
    <property type="entry name" value="WD40_repeat_CS"/>
</dbReference>
<dbReference type="RefSeq" id="XP_046011927.1">
    <property type="nucleotide sequence ID" value="XM_046149118.1"/>
</dbReference>
<evidence type="ECO:0000256" key="3">
    <source>
        <dbReference type="PROSITE-ProRule" id="PRU00221"/>
    </source>
</evidence>
<reference evidence="5" key="1">
    <citation type="journal article" date="2021" name="Nat. Commun.">
        <title>Genetic determinants of endophytism in the Arabidopsis root mycobiome.</title>
        <authorList>
            <person name="Mesny F."/>
            <person name="Miyauchi S."/>
            <person name="Thiergart T."/>
            <person name="Pickel B."/>
            <person name="Atanasova L."/>
            <person name="Karlsson M."/>
            <person name="Huettel B."/>
            <person name="Barry K.W."/>
            <person name="Haridas S."/>
            <person name="Chen C."/>
            <person name="Bauer D."/>
            <person name="Andreopoulos W."/>
            <person name="Pangilinan J."/>
            <person name="LaButti K."/>
            <person name="Riley R."/>
            <person name="Lipzen A."/>
            <person name="Clum A."/>
            <person name="Drula E."/>
            <person name="Henrissat B."/>
            <person name="Kohler A."/>
            <person name="Grigoriev I.V."/>
            <person name="Martin F.M."/>
            <person name="Hacquard S."/>
        </authorList>
    </citation>
    <scope>NUCLEOTIDE SEQUENCE</scope>
    <source>
        <strain evidence="5">MPI-CAGE-CH-0230</strain>
    </source>
</reference>
<keyword evidence="6" id="KW-1185">Reference proteome</keyword>
<dbReference type="PROSITE" id="PS50294">
    <property type="entry name" value="WD_REPEATS_REGION"/>
    <property type="match status" value="2"/>
</dbReference>
<keyword evidence="1 3" id="KW-0853">WD repeat</keyword>
<dbReference type="Gene3D" id="2.130.10.10">
    <property type="entry name" value="YVTN repeat-like/Quinoprotein amine dehydrogenase"/>
    <property type="match status" value="1"/>
</dbReference>
<dbReference type="InterPro" id="IPR007111">
    <property type="entry name" value="NACHT_NTPase"/>
</dbReference>
<dbReference type="Pfam" id="PF00400">
    <property type="entry name" value="WD40"/>
    <property type="match status" value="2"/>
</dbReference>
<keyword evidence="2" id="KW-0677">Repeat</keyword>
<dbReference type="EMBL" id="JAGTJQ010000006">
    <property type="protein sequence ID" value="KAH7029639.1"/>
    <property type="molecule type" value="Genomic_DNA"/>
</dbReference>
<dbReference type="InterPro" id="IPR015943">
    <property type="entry name" value="WD40/YVTN_repeat-like_dom_sf"/>
</dbReference>